<protein>
    <submittedName>
        <fullName evidence="1">Uncharacterized protein</fullName>
    </submittedName>
</protein>
<reference evidence="1 2" key="1">
    <citation type="journal article" date="2023" name="Virus Evol.">
        <title>Computational host range prediction-The good, the bad, and the ugly.</title>
        <authorList>
            <person name="Howell A.A."/>
            <person name="Versoza C.J."/>
            <person name="Pfeifer S.P."/>
        </authorList>
    </citation>
    <scope>NUCLEOTIDE SEQUENCE [LARGE SCALE GENOMIC DNA]</scope>
    <source>
        <strain evidence="1 2">1610/1b</strain>
    </source>
</reference>
<dbReference type="Proteomes" id="UP001479933">
    <property type="component" value="Chromosome"/>
</dbReference>
<organism evidence="1 2">
    <name type="scientific">Gordonia hydrophobica</name>
    <dbReference type="NCBI Taxonomy" id="40516"/>
    <lineage>
        <taxon>Bacteria</taxon>
        <taxon>Bacillati</taxon>
        <taxon>Actinomycetota</taxon>
        <taxon>Actinomycetes</taxon>
        <taxon>Mycobacteriales</taxon>
        <taxon>Gordoniaceae</taxon>
        <taxon>Gordonia</taxon>
    </lineage>
</organism>
<name>A0ABZ2U5N4_9ACTN</name>
<proteinExistence type="predicted"/>
<keyword evidence="2" id="KW-1185">Reference proteome</keyword>
<dbReference type="EMBL" id="CP136137">
    <property type="protein sequence ID" value="WYY08937.1"/>
    <property type="molecule type" value="Genomic_DNA"/>
</dbReference>
<dbReference type="RefSeq" id="WP_157086114.1">
    <property type="nucleotide sequence ID" value="NZ_CP136137.1"/>
</dbReference>
<evidence type="ECO:0000313" key="1">
    <source>
        <dbReference type="EMBL" id="WYY08937.1"/>
    </source>
</evidence>
<sequence>MRNGARSVVVTVFAIIAIVTSLSSVRFYLSDRAEYRDCLTALDRARRRGRHAA</sequence>
<gene>
    <name evidence="1" type="ORF">RVF87_07755</name>
</gene>
<accession>A0ABZ2U5N4</accession>
<evidence type="ECO:0000313" key="2">
    <source>
        <dbReference type="Proteomes" id="UP001479933"/>
    </source>
</evidence>